<dbReference type="EMBL" id="CENE01000029">
    <property type="protein sequence ID" value="CEQ42592.1"/>
    <property type="molecule type" value="Genomic_DNA"/>
</dbReference>
<organism evidence="7 8">
    <name type="scientific">Sporidiobolus salmonicolor</name>
    <name type="common">Yeast-like fungus</name>
    <name type="synonym">Sporobolomyces salmonicolor</name>
    <dbReference type="NCBI Taxonomy" id="5005"/>
    <lineage>
        <taxon>Eukaryota</taxon>
        <taxon>Fungi</taxon>
        <taxon>Dikarya</taxon>
        <taxon>Basidiomycota</taxon>
        <taxon>Pucciniomycotina</taxon>
        <taxon>Microbotryomycetes</taxon>
        <taxon>Sporidiobolales</taxon>
        <taxon>Sporidiobolaceae</taxon>
        <taxon>Sporobolomyces</taxon>
    </lineage>
</organism>
<dbReference type="Proteomes" id="UP000243876">
    <property type="component" value="Unassembled WGS sequence"/>
</dbReference>
<dbReference type="GO" id="GO:0000981">
    <property type="term" value="F:DNA-binding transcription factor activity, RNA polymerase II-specific"/>
    <property type="evidence" value="ECO:0007669"/>
    <property type="project" value="InterPro"/>
</dbReference>
<keyword evidence="2" id="KW-0805">Transcription regulation</keyword>
<protein>
    <submittedName>
        <fullName evidence="7">SPOSA6832_04403-mRNA-1:cds</fullName>
    </submittedName>
</protein>
<evidence type="ECO:0000313" key="8">
    <source>
        <dbReference type="Proteomes" id="UP000243876"/>
    </source>
</evidence>
<keyword evidence="8" id="KW-1185">Reference proteome</keyword>
<proteinExistence type="predicted"/>
<evidence type="ECO:0000256" key="5">
    <source>
        <dbReference type="ARBA" id="ARBA00023242"/>
    </source>
</evidence>
<evidence type="ECO:0000256" key="6">
    <source>
        <dbReference type="SAM" id="MobiDB-lite"/>
    </source>
</evidence>
<feature type="region of interest" description="Disordered" evidence="6">
    <location>
        <begin position="679"/>
        <end position="724"/>
    </location>
</feature>
<keyword evidence="4" id="KW-0804">Transcription</keyword>
<dbReference type="InterPro" id="IPR036864">
    <property type="entry name" value="Zn2-C6_fun-type_DNA-bd_sf"/>
</dbReference>
<accession>A0A0D6ER52</accession>
<evidence type="ECO:0000313" key="7">
    <source>
        <dbReference type="EMBL" id="CEQ42592.1"/>
    </source>
</evidence>
<feature type="compositionally biased region" description="Low complexity" evidence="6">
    <location>
        <begin position="39"/>
        <end position="49"/>
    </location>
</feature>
<keyword evidence="1" id="KW-0479">Metal-binding</keyword>
<reference evidence="8" key="1">
    <citation type="submission" date="2015-02" db="EMBL/GenBank/DDBJ databases">
        <authorList>
            <person name="Gon?alves P."/>
        </authorList>
    </citation>
    <scope>NUCLEOTIDE SEQUENCE [LARGE SCALE GENOMIC DNA]</scope>
</reference>
<dbReference type="AlphaFoldDB" id="A0A0D6ER52"/>
<dbReference type="CDD" id="cd12148">
    <property type="entry name" value="fungal_TF_MHR"/>
    <property type="match status" value="1"/>
</dbReference>
<feature type="compositionally biased region" description="Gly residues" evidence="6">
    <location>
        <begin position="69"/>
        <end position="86"/>
    </location>
</feature>
<dbReference type="InterPro" id="IPR001138">
    <property type="entry name" value="Zn2Cys6_DnaBD"/>
</dbReference>
<keyword evidence="3" id="KW-0238">DNA-binding</keyword>
<feature type="compositionally biased region" description="Low complexity" evidence="6">
    <location>
        <begin position="679"/>
        <end position="688"/>
    </location>
</feature>
<name>A0A0D6ER52_SPOSA</name>
<gene>
    <name evidence="7" type="primary">SPOSA6832_04403</name>
</gene>
<evidence type="ECO:0000256" key="1">
    <source>
        <dbReference type="ARBA" id="ARBA00022723"/>
    </source>
</evidence>
<evidence type="ECO:0000256" key="3">
    <source>
        <dbReference type="ARBA" id="ARBA00023125"/>
    </source>
</evidence>
<dbReference type="CDD" id="cd00067">
    <property type="entry name" value="GAL4"/>
    <property type="match status" value="1"/>
</dbReference>
<dbReference type="GO" id="GO:0003677">
    <property type="term" value="F:DNA binding"/>
    <property type="evidence" value="ECO:0007669"/>
    <property type="project" value="UniProtKB-KW"/>
</dbReference>
<evidence type="ECO:0000256" key="2">
    <source>
        <dbReference type="ARBA" id="ARBA00023015"/>
    </source>
</evidence>
<sequence length="820" mass="89091">MEDAAALAFSARDRSHAAAFGASVSNTAAPAALAVPLPIPSNSSASPASDYLVHGDSPTLANSDASGSGMNGAAGAGEDGVGGPGAAEGSKGAKRTNGQIKLDKDGNPKKKRKQVCRLRRVKCDKAEQNGGACSECVKKKITCTDTYVKNKPRTVRSGKLIAQAKLLFGENAAKQSGPSLGGSAADLAVHSPAETVRPPLPLRHDVVLASAQSRLVNSQVSREIGDHLIRTFFAVFQPQCPLVDQELFEGAWTLAGRVSENLSPANECLAAVIQAWAARISDNPLIVGQAPTLEDLRNRRWRDFTLMGNRREEFARAMRERALRLVDQKGALRLSSAACCSALTLLEFLVTWDDATRTTTCGRYLMVGAAEHLRALNEGQCDDASEQLVSPERASNGTLLWMVYTRDALAAMLGGRPSCFTEDDLTSLCDLFTNPLTADVMSYVSSDDARMLSGLAVASIFRFAVTIVRNTITRLTGPLARRQPLEESTVQELWAEIDTSSRFAAIFRQSVENVTFGPDPPKTHVWFRDLTSIKSQHTLGIHLNIIKRLDEEEAVVRQGSKDGGAYLEVLKRLKDRSDERFLDAAREYTKLLRGYGSELTFTAFLTTEYSSYYLDHMVDMPAWEQGGSETWPWATKVEEVSSLIEVLKLAGWAWSTYDRNIERAQQVLARQRVRLQQQREAAHAALQQPYPPPPFSSAPSIYSTDPPPAFMPTPHSWPPPSYPTAPPPPSNPFFGQPAAHAETYPTLPPGSLPLQAAPDGLAAFAPLPNSMLHHVQRQPPPPQPSAQFFYPDGTVSRDGSISSYSTSGRYGESVAFENGV</sequence>
<dbReference type="InterPro" id="IPR050797">
    <property type="entry name" value="Carb_Metab_Trans_Reg"/>
</dbReference>
<dbReference type="PANTHER" id="PTHR31668:SF26">
    <property type="entry name" value="GLUCOSE TRANSPORT TRANSCRIPTION REGULATOR RGT1-RELATED"/>
    <property type="match status" value="1"/>
</dbReference>
<evidence type="ECO:0000256" key="4">
    <source>
        <dbReference type="ARBA" id="ARBA00023163"/>
    </source>
</evidence>
<dbReference type="PANTHER" id="PTHR31668">
    <property type="entry name" value="GLUCOSE TRANSPORT TRANSCRIPTION REGULATOR RGT1-RELATED-RELATED"/>
    <property type="match status" value="1"/>
</dbReference>
<dbReference type="GO" id="GO:0008270">
    <property type="term" value="F:zinc ion binding"/>
    <property type="evidence" value="ECO:0007669"/>
    <property type="project" value="InterPro"/>
</dbReference>
<keyword evidence="5" id="KW-0539">Nucleus</keyword>
<feature type="compositionally biased region" description="Pro residues" evidence="6">
    <location>
        <begin position="705"/>
        <end position="724"/>
    </location>
</feature>
<dbReference type="OrthoDB" id="39175at2759"/>
<dbReference type="Gene3D" id="4.10.240.10">
    <property type="entry name" value="Zn(2)-C6 fungal-type DNA-binding domain"/>
    <property type="match status" value="1"/>
</dbReference>
<feature type="region of interest" description="Disordered" evidence="6">
    <location>
        <begin position="39"/>
        <end position="113"/>
    </location>
</feature>